<evidence type="ECO:0000313" key="3">
    <source>
        <dbReference type="Proteomes" id="UP000007523"/>
    </source>
</evidence>
<dbReference type="AlphaFoldDB" id="H6NS68"/>
<dbReference type="STRING" id="1116391.PM3016_388"/>
<feature type="transmembrane region" description="Helical" evidence="1">
    <location>
        <begin position="70"/>
        <end position="89"/>
    </location>
</feature>
<feature type="transmembrane region" description="Helical" evidence="1">
    <location>
        <begin position="223"/>
        <end position="241"/>
    </location>
</feature>
<feature type="transmembrane region" description="Helical" evidence="1">
    <location>
        <begin position="147"/>
        <end position="168"/>
    </location>
</feature>
<keyword evidence="1" id="KW-0812">Transmembrane</keyword>
<proteinExistence type="predicted"/>
<dbReference type="HOGENOM" id="CLU_068838_0_0_9"/>
<keyword evidence="3" id="KW-1185">Reference proteome</keyword>
<reference evidence="2 3" key="1">
    <citation type="journal article" date="2012" name="J. Bacteriol.">
        <title>Complete Genome Sequence of Paenibacillus mucilaginosus 3016, a Bacterium Functional as Microbial Fertilizer.</title>
        <authorList>
            <person name="Ma M."/>
            <person name="Wang Z."/>
            <person name="Li L."/>
            <person name="Jiang X."/>
            <person name="Guan D."/>
            <person name="Cao F."/>
            <person name="Chen H."/>
            <person name="Wang X."/>
            <person name="Shen D."/>
            <person name="Du B."/>
            <person name="Li J."/>
        </authorList>
    </citation>
    <scope>NUCLEOTIDE SEQUENCE [LARGE SCALE GENOMIC DNA]</scope>
    <source>
        <strain evidence="2 3">3016</strain>
    </source>
</reference>
<gene>
    <name evidence="2" type="ORF">PM3016_388</name>
</gene>
<feature type="transmembrane region" description="Helical" evidence="1">
    <location>
        <begin position="37"/>
        <end position="58"/>
    </location>
</feature>
<dbReference type="RefSeq" id="WP_014368268.1">
    <property type="nucleotide sequence ID" value="NC_016935.1"/>
</dbReference>
<keyword evidence="1" id="KW-1133">Transmembrane helix</keyword>
<sequence length="352" mass="40125">MVKLKLSRPALFLFLAALILLLDSAAARWNPGASEDRLIAYAVLFDLMLVVPLLYWFLVARPAGKPFLRILPFAALGTFVSWLVLPAALKETAWTVYWPLELLLIAAEAVILFYEGRLLYRAARRFRELVGEEPDTAERLRRAVREVLGEGVVSSVLLHDALMLYYVFYTWTKKADVTPSDSKKYSYTYHRNNNQILYAAMLTKILLLETAALHLIVQTWSTVAAWLLTAADLWLLTLIWADCRASVLQPVRLSAGGLRLRYGLRIQADLPWHRIASVEGVEWDVRRPEERRAAVLPLFGTPNVRIRLRSPARVQGLLLLPCEVTAIYLSLDEPERFIREWGLMAQDQGDRL</sequence>
<feature type="transmembrane region" description="Helical" evidence="1">
    <location>
        <begin position="196"/>
        <end position="216"/>
    </location>
</feature>
<dbReference type="EMBL" id="CP003235">
    <property type="protein sequence ID" value="AFC27362.1"/>
    <property type="molecule type" value="Genomic_DNA"/>
</dbReference>
<organism evidence="2 3">
    <name type="scientific">Paenibacillus mucilaginosus 3016</name>
    <dbReference type="NCBI Taxonomy" id="1116391"/>
    <lineage>
        <taxon>Bacteria</taxon>
        <taxon>Bacillati</taxon>
        <taxon>Bacillota</taxon>
        <taxon>Bacilli</taxon>
        <taxon>Bacillales</taxon>
        <taxon>Paenibacillaceae</taxon>
        <taxon>Paenibacillus</taxon>
    </lineage>
</organism>
<dbReference type="KEGG" id="pmq:PM3016_388"/>
<evidence type="ECO:0000313" key="2">
    <source>
        <dbReference type="EMBL" id="AFC27362.1"/>
    </source>
</evidence>
<evidence type="ECO:0000256" key="1">
    <source>
        <dbReference type="SAM" id="Phobius"/>
    </source>
</evidence>
<keyword evidence="1" id="KW-0472">Membrane</keyword>
<dbReference type="Proteomes" id="UP000007523">
    <property type="component" value="Chromosome"/>
</dbReference>
<accession>H6NS68</accession>
<feature type="transmembrane region" description="Helical" evidence="1">
    <location>
        <begin position="95"/>
        <end position="114"/>
    </location>
</feature>
<name>H6NS68_9BACL</name>
<protein>
    <submittedName>
        <fullName evidence="2">Uncharacterized protein</fullName>
    </submittedName>
</protein>